<accession>A0ACC4AMN3</accession>
<gene>
    <name evidence="1" type="ORF">D5086_029922</name>
</gene>
<dbReference type="Proteomes" id="UP000309997">
    <property type="component" value="Unassembled WGS sequence"/>
</dbReference>
<organism evidence="1 2">
    <name type="scientific">Populus alba</name>
    <name type="common">White poplar</name>
    <dbReference type="NCBI Taxonomy" id="43335"/>
    <lineage>
        <taxon>Eukaryota</taxon>
        <taxon>Viridiplantae</taxon>
        <taxon>Streptophyta</taxon>
        <taxon>Embryophyta</taxon>
        <taxon>Tracheophyta</taxon>
        <taxon>Spermatophyta</taxon>
        <taxon>Magnoliopsida</taxon>
        <taxon>eudicotyledons</taxon>
        <taxon>Gunneridae</taxon>
        <taxon>Pentapetalae</taxon>
        <taxon>rosids</taxon>
        <taxon>fabids</taxon>
        <taxon>Malpighiales</taxon>
        <taxon>Salicaceae</taxon>
        <taxon>Saliceae</taxon>
        <taxon>Populus</taxon>
    </lineage>
</organism>
<proteinExistence type="predicted"/>
<comment type="caution">
    <text evidence="1">The sequence shown here is derived from an EMBL/GenBank/DDBJ whole genome shotgun (WGS) entry which is preliminary data.</text>
</comment>
<evidence type="ECO:0000313" key="1">
    <source>
        <dbReference type="EMBL" id="KAL3567271.1"/>
    </source>
</evidence>
<dbReference type="EMBL" id="RCHU02000017">
    <property type="protein sequence ID" value="KAL3567271.1"/>
    <property type="molecule type" value="Genomic_DNA"/>
</dbReference>
<protein>
    <submittedName>
        <fullName evidence="1">Uncharacterized protein</fullName>
    </submittedName>
</protein>
<evidence type="ECO:0000313" key="2">
    <source>
        <dbReference type="Proteomes" id="UP000309997"/>
    </source>
</evidence>
<keyword evidence="2" id="KW-1185">Reference proteome</keyword>
<sequence>MDVKGKTKDNMKARLDIALYCNRKNMELVYDESRVAKPRASFVLEKNAQLLVYKWLKSLRFPDGHASNISRLVNIEDCRLYGMKSHDCHVFMQTLIPLAFRDLLPKGIWDALTEISHFFRDICSSKMNVEHIEMLQTNIIETLCKLEMIFPPSFFDSMEHLPIHLPFEAKAGGPIQYRWMYPFER</sequence>
<reference evidence="1 2" key="1">
    <citation type="journal article" date="2024" name="Plant Biotechnol. J.">
        <title>Genome and CRISPR/Cas9 system of a widespread forest tree (Populus alba) in the world.</title>
        <authorList>
            <person name="Liu Y.J."/>
            <person name="Jiang P.F."/>
            <person name="Han X.M."/>
            <person name="Li X.Y."/>
            <person name="Wang H.M."/>
            <person name="Wang Y.J."/>
            <person name="Wang X.X."/>
            <person name="Zeng Q.Y."/>
        </authorList>
    </citation>
    <scope>NUCLEOTIDE SEQUENCE [LARGE SCALE GENOMIC DNA]</scope>
    <source>
        <strain evidence="2">cv. PAL-ZL1</strain>
    </source>
</reference>
<name>A0ACC4AMN3_POPAL</name>